<name>A0A0L9THL5_PHAAN</name>
<evidence type="ECO:0000313" key="1">
    <source>
        <dbReference type="EMBL" id="KOM29941.1"/>
    </source>
</evidence>
<protein>
    <submittedName>
        <fullName evidence="1">Uncharacterized protein</fullName>
    </submittedName>
</protein>
<dbReference type="EMBL" id="KQ258557">
    <property type="protein sequence ID" value="KOM29941.1"/>
    <property type="molecule type" value="Genomic_DNA"/>
</dbReference>
<dbReference type="AlphaFoldDB" id="A0A0L9THL5"/>
<organism evidence="1 2">
    <name type="scientific">Phaseolus angularis</name>
    <name type="common">Azuki bean</name>
    <name type="synonym">Vigna angularis</name>
    <dbReference type="NCBI Taxonomy" id="3914"/>
    <lineage>
        <taxon>Eukaryota</taxon>
        <taxon>Viridiplantae</taxon>
        <taxon>Streptophyta</taxon>
        <taxon>Embryophyta</taxon>
        <taxon>Tracheophyta</taxon>
        <taxon>Spermatophyta</taxon>
        <taxon>Magnoliopsida</taxon>
        <taxon>eudicotyledons</taxon>
        <taxon>Gunneridae</taxon>
        <taxon>Pentapetalae</taxon>
        <taxon>rosids</taxon>
        <taxon>fabids</taxon>
        <taxon>Fabales</taxon>
        <taxon>Fabaceae</taxon>
        <taxon>Papilionoideae</taxon>
        <taxon>50 kb inversion clade</taxon>
        <taxon>NPAAA clade</taxon>
        <taxon>indigoferoid/millettioid clade</taxon>
        <taxon>Phaseoleae</taxon>
        <taxon>Vigna</taxon>
    </lineage>
</organism>
<proteinExistence type="predicted"/>
<reference evidence="2" key="1">
    <citation type="journal article" date="2015" name="Proc. Natl. Acad. Sci. U.S.A.">
        <title>Genome sequencing of adzuki bean (Vigna angularis) provides insight into high starch and low fat accumulation and domestication.</title>
        <authorList>
            <person name="Yang K."/>
            <person name="Tian Z."/>
            <person name="Chen C."/>
            <person name="Luo L."/>
            <person name="Zhao B."/>
            <person name="Wang Z."/>
            <person name="Yu L."/>
            <person name="Li Y."/>
            <person name="Sun Y."/>
            <person name="Li W."/>
            <person name="Chen Y."/>
            <person name="Li Y."/>
            <person name="Zhang Y."/>
            <person name="Ai D."/>
            <person name="Zhao J."/>
            <person name="Shang C."/>
            <person name="Ma Y."/>
            <person name="Wu B."/>
            <person name="Wang M."/>
            <person name="Gao L."/>
            <person name="Sun D."/>
            <person name="Zhang P."/>
            <person name="Guo F."/>
            <person name="Wang W."/>
            <person name="Li Y."/>
            <person name="Wang J."/>
            <person name="Varshney R.K."/>
            <person name="Wang J."/>
            <person name="Ling H.Q."/>
            <person name="Wan P."/>
        </authorList>
    </citation>
    <scope>NUCLEOTIDE SEQUENCE</scope>
    <source>
        <strain evidence="2">cv. Jingnong 6</strain>
    </source>
</reference>
<evidence type="ECO:0000313" key="2">
    <source>
        <dbReference type="Proteomes" id="UP000053144"/>
    </source>
</evidence>
<gene>
    <name evidence="1" type="ORF">LR48_Vigan843s000300</name>
</gene>
<dbReference type="Proteomes" id="UP000053144">
    <property type="component" value="Unassembled WGS sequence"/>
</dbReference>
<sequence>MLLPNAHLPLLTPTRMIIAMTRRTYKYNGQHKENERVSLRNLTHASTYNF</sequence>
<accession>A0A0L9THL5</accession>
<dbReference type="Gramene" id="KOM29941">
    <property type="protein sequence ID" value="KOM29941"/>
    <property type="gene ID" value="LR48_Vigan843s000300"/>
</dbReference>